<gene>
    <name evidence="6" type="ORF">H7F16_18260</name>
</gene>
<accession>A0A842IE71</accession>
<keyword evidence="7" id="KW-1185">Reference proteome</keyword>
<dbReference type="PROSITE" id="PS50977">
    <property type="entry name" value="HTH_TETR_2"/>
    <property type="match status" value="1"/>
</dbReference>
<reference evidence="6 7" key="1">
    <citation type="journal article" date="2017" name="Int. J. Syst. Evol. Microbiol.">
        <title>Gemmobacter straminiformis sp. nov., isolated from an artificial fountain.</title>
        <authorList>
            <person name="Kang J.Y."/>
            <person name="Kim M.J."/>
            <person name="Chun J."/>
            <person name="Son K.P."/>
            <person name="Jahng K.Y."/>
        </authorList>
    </citation>
    <scope>NUCLEOTIDE SEQUENCE [LARGE SCALE GENOMIC DNA]</scope>
    <source>
        <strain evidence="6 7">CAM-8</strain>
    </source>
</reference>
<dbReference type="GO" id="GO:0003700">
    <property type="term" value="F:DNA-binding transcription factor activity"/>
    <property type="evidence" value="ECO:0007669"/>
    <property type="project" value="TreeGrafter"/>
</dbReference>
<dbReference type="InterPro" id="IPR039536">
    <property type="entry name" value="TetR_C_Proteobacteria"/>
</dbReference>
<evidence type="ECO:0000259" key="5">
    <source>
        <dbReference type="PROSITE" id="PS50977"/>
    </source>
</evidence>
<evidence type="ECO:0000256" key="3">
    <source>
        <dbReference type="ARBA" id="ARBA00023163"/>
    </source>
</evidence>
<keyword evidence="1" id="KW-0805">Transcription regulation</keyword>
<dbReference type="InterPro" id="IPR001647">
    <property type="entry name" value="HTH_TetR"/>
</dbReference>
<dbReference type="FunFam" id="1.10.10.60:FF:000141">
    <property type="entry name" value="TetR family transcriptional regulator"/>
    <property type="match status" value="1"/>
</dbReference>
<evidence type="ECO:0000313" key="6">
    <source>
        <dbReference type="EMBL" id="MBC2837467.1"/>
    </source>
</evidence>
<dbReference type="EMBL" id="JACLQD010000007">
    <property type="protein sequence ID" value="MBC2837467.1"/>
    <property type="molecule type" value="Genomic_DNA"/>
</dbReference>
<evidence type="ECO:0000256" key="2">
    <source>
        <dbReference type="ARBA" id="ARBA00023125"/>
    </source>
</evidence>
<dbReference type="InterPro" id="IPR036271">
    <property type="entry name" value="Tet_transcr_reg_TetR-rel_C_sf"/>
</dbReference>
<sequence>MACFGEGEALPLRDPPVGGCGEDMVQRAPGRPKDLEKREAILDAAQALFAQRGVDGAPIEAIAAQSGVSKVTVYAHFGDKAKIFEAIVQRETERLNRELAHTMTTATSLEERLVNFGTVLVQVMTQPCHLALDKALSLEAQRNPTLGRRFFDAGPGHVRELLAELIAEAGRKGEITLDDPDRAARDLLALWLGFTAIERRFCGGCLPDVDVLTADIRRTTRLFLRACAPV</sequence>
<dbReference type="PANTHER" id="PTHR30055:SF146">
    <property type="entry name" value="HTH-TYPE TRANSCRIPTIONAL DUAL REGULATOR CECR"/>
    <property type="match status" value="1"/>
</dbReference>
<dbReference type="GO" id="GO:0000976">
    <property type="term" value="F:transcription cis-regulatory region binding"/>
    <property type="evidence" value="ECO:0007669"/>
    <property type="project" value="TreeGrafter"/>
</dbReference>
<evidence type="ECO:0000313" key="7">
    <source>
        <dbReference type="Proteomes" id="UP000555411"/>
    </source>
</evidence>
<evidence type="ECO:0000256" key="4">
    <source>
        <dbReference type="PROSITE-ProRule" id="PRU00335"/>
    </source>
</evidence>
<keyword evidence="2 4" id="KW-0238">DNA-binding</keyword>
<dbReference type="PRINTS" id="PR00455">
    <property type="entry name" value="HTHTETR"/>
</dbReference>
<dbReference type="SUPFAM" id="SSF46689">
    <property type="entry name" value="Homeodomain-like"/>
    <property type="match status" value="1"/>
</dbReference>
<feature type="DNA-binding region" description="H-T-H motif" evidence="4">
    <location>
        <begin position="58"/>
        <end position="77"/>
    </location>
</feature>
<dbReference type="InterPro" id="IPR050109">
    <property type="entry name" value="HTH-type_TetR-like_transc_reg"/>
</dbReference>
<dbReference type="SUPFAM" id="SSF48498">
    <property type="entry name" value="Tetracyclin repressor-like, C-terminal domain"/>
    <property type="match status" value="1"/>
</dbReference>
<name>A0A842IE71_9RHOB</name>
<organism evidence="6 7">
    <name type="scientific">Paragemmobacter straminiformis</name>
    <dbReference type="NCBI Taxonomy" id="2045119"/>
    <lineage>
        <taxon>Bacteria</taxon>
        <taxon>Pseudomonadati</taxon>
        <taxon>Pseudomonadota</taxon>
        <taxon>Alphaproteobacteria</taxon>
        <taxon>Rhodobacterales</taxon>
        <taxon>Paracoccaceae</taxon>
        <taxon>Paragemmobacter</taxon>
    </lineage>
</organism>
<proteinExistence type="predicted"/>
<dbReference type="InterPro" id="IPR009057">
    <property type="entry name" value="Homeodomain-like_sf"/>
</dbReference>
<protein>
    <submittedName>
        <fullName evidence="6">TetR/AcrR family transcriptional regulator</fullName>
    </submittedName>
</protein>
<dbReference type="PANTHER" id="PTHR30055">
    <property type="entry name" value="HTH-TYPE TRANSCRIPTIONAL REGULATOR RUTR"/>
    <property type="match status" value="1"/>
</dbReference>
<dbReference type="Gene3D" id="1.10.357.10">
    <property type="entry name" value="Tetracycline Repressor, domain 2"/>
    <property type="match status" value="1"/>
</dbReference>
<dbReference type="Pfam" id="PF00440">
    <property type="entry name" value="TetR_N"/>
    <property type="match status" value="1"/>
</dbReference>
<evidence type="ECO:0000256" key="1">
    <source>
        <dbReference type="ARBA" id="ARBA00023015"/>
    </source>
</evidence>
<dbReference type="Proteomes" id="UP000555411">
    <property type="component" value="Unassembled WGS sequence"/>
</dbReference>
<comment type="caution">
    <text evidence="6">The sequence shown here is derived from an EMBL/GenBank/DDBJ whole genome shotgun (WGS) entry which is preliminary data.</text>
</comment>
<keyword evidence="3" id="KW-0804">Transcription</keyword>
<feature type="domain" description="HTH tetR-type" evidence="5">
    <location>
        <begin position="35"/>
        <end position="95"/>
    </location>
</feature>
<dbReference type="Pfam" id="PF14246">
    <property type="entry name" value="TetR_C_7"/>
    <property type="match status" value="1"/>
</dbReference>
<dbReference type="AlphaFoldDB" id="A0A842IE71"/>